<reference evidence="10" key="1">
    <citation type="submission" date="2017-09" db="EMBL/GenBank/DDBJ databases">
        <authorList>
            <person name="Varghese N."/>
            <person name="Submissions S."/>
        </authorList>
    </citation>
    <scope>NUCLEOTIDE SEQUENCE [LARGE SCALE GENOMIC DNA]</scope>
    <source>
        <strain evidence="10">C7</strain>
    </source>
</reference>
<feature type="domain" description="FAD-binding" evidence="8">
    <location>
        <begin position="5"/>
        <end position="324"/>
    </location>
</feature>
<keyword evidence="5" id="KW-0274">FAD</keyword>
<dbReference type="InterPro" id="IPR051205">
    <property type="entry name" value="UbiH/COQ6_monooxygenase"/>
</dbReference>
<evidence type="ECO:0000313" key="10">
    <source>
        <dbReference type="Proteomes" id="UP000220034"/>
    </source>
</evidence>
<evidence type="ECO:0000256" key="4">
    <source>
        <dbReference type="ARBA" id="ARBA00022630"/>
    </source>
</evidence>
<comment type="cofactor">
    <cofactor evidence="1">
        <name>FAD</name>
        <dbReference type="ChEBI" id="CHEBI:57692"/>
    </cofactor>
</comment>
<dbReference type="InterPro" id="IPR002938">
    <property type="entry name" value="FAD-bd"/>
</dbReference>
<accession>A0A2C9CMH7</accession>
<dbReference type="AlphaFoldDB" id="A0A2C9CMH7"/>
<dbReference type="SUPFAM" id="SSF51905">
    <property type="entry name" value="FAD/NAD(P)-binding domain"/>
    <property type="match status" value="1"/>
</dbReference>
<organism evidence="9 10">
    <name type="scientific">Pontivivens marinum</name>
    <dbReference type="NCBI Taxonomy" id="1690039"/>
    <lineage>
        <taxon>Bacteria</taxon>
        <taxon>Pseudomonadati</taxon>
        <taxon>Pseudomonadota</taxon>
        <taxon>Alphaproteobacteria</taxon>
        <taxon>Rhodobacterales</taxon>
        <taxon>Paracoccaceae</taxon>
        <taxon>Pontivivens</taxon>
    </lineage>
</organism>
<sequence length="408" mass="43724">MENHTDIAIVGGGLNGPILGLALASAGFSVTILDALPVEAQAQPDFDGRSYAIALGSQNLLRAVELWDGLAADAQPINDIVVADGRAGLGASPHHVHFDHREMEEGPFGAMIEDRHLRAALIAAVADNPRITMRAPARVVAQETGAQGAVLTLQDGEELRCKLIVGCDGRRSGTAQRAGIRRMETDYGQTSLVCALEHDLPHDGIAHQMFFAEGPLAILPLRGNRVSIVWTESRDRAEAIQAMGDAEYLAALAPRFGDFLGEIRLTGARYAYPLGLSLAEHWTARRVVLVGDAAHGIHPLAGQGLNLGLRDVAALAEVLADSKRRGEDWTRGPVLQRYAQWRRFDTAGLALATDGLNRLFSNDNPLLRGLRDLGLGAVNAAGPVRRTFMREAAGLGGDLPRLMRGRPL</sequence>
<dbReference type="PANTHER" id="PTHR43876:SF7">
    <property type="entry name" value="UBIQUINONE BIOSYNTHESIS MONOOXYGENASE COQ6, MITOCHONDRIAL"/>
    <property type="match status" value="1"/>
</dbReference>
<dbReference type="PRINTS" id="PR00420">
    <property type="entry name" value="RNGMNOXGNASE"/>
</dbReference>
<dbReference type="GO" id="GO:0004497">
    <property type="term" value="F:monooxygenase activity"/>
    <property type="evidence" value="ECO:0007669"/>
    <property type="project" value="UniProtKB-KW"/>
</dbReference>
<evidence type="ECO:0000259" key="8">
    <source>
        <dbReference type="Pfam" id="PF01494"/>
    </source>
</evidence>
<dbReference type="GO" id="GO:0071949">
    <property type="term" value="F:FAD binding"/>
    <property type="evidence" value="ECO:0007669"/>
    <property type="project" value="InterPro"/>
</dbReference>
<dbReference type="GO" id="GO:0110142">
    <property type="term" value="C:ubiquinone biosynthesis complex"/>
    <property type="evidence" value="ECO:0007669"/>
    <property type="project" value="UniProtKB-ARBA"/>
</dbReference>
<comment type="similarity">
    <text evidence="3">Belongs to the UbiH/COQ6 family.</text>
</comment>
<gene>
    <name evidence="9" type="ORF">SAMN06273572_101434</name>
</gene>
<dbReference type="PANTHER" id="PTHR43876">
    <property type="entry name" value="UBIQUINONE BIOSYNTHESIS MONOOXYGENASE COQ6, MITOCHONDRIAL"/>
    <property type="match status" value="1"/>
</dbReference>
<dbReference type="NCBIfam" id="TIGR01988">
    <property type="entry name" value="Ubi-OHases"/>
    <property type="match status" value="1"/>
</dbReference>
<evidence type="ECO:0000256" key="7">
    <source>
        <dbReference type="ARBA" id="ARBA00023033"/>
    </source>
</evidence>
<evidence type="ECO:0000313" key="9">
    <source>
        <dbReference type="EMBL" id="SOH92586.1"/>
    </source>
</evidence>
<keyword evidence="10" id="KW-1185">Reference proteome</keyword>
<evidence type="ECO:0000256" key="3">
    <source>
        <dbReference type="ARBA" id="ARBA00005349"/>
    </source>
</evidence>
<dbReference type="OrthoDB" id="9796623at2"/>
<dbReference type="InterPro" id="IPR018168">
    <property type="entry name" value="Ubi_Hdrlase_CS"/>
</dbReference>
<dbReference type="GO" id="GO:0006744">
    <property type="term" value="P:ubiquinone biosynthetic process"/>
    <property type="evidence" value="ECO:0007669"/>
    <property type="project" value="UniProtKB-UniPathway"/>
</dbReference>
<dbReference type="InterPro" id="IPR036188">
    <property type="entry name" value="FAD/NAD-bd_sf"/>
</dbReference>
<dbReference type="EMBL" id="OCTN01000001">
    <property type="protein sequence ID" value="SOH92586.1"/>
    <property type="molecule type" value="Genomic_DNA"/>
</dbReference>
<evidence type="ECO:0000256" key="2">
    <source>
        <dbReference type="ARBA" id="ARBA00004749"/>
    </source>
</evidence>
<dbReference type="InterPro" id="IPR010971">
    <property type="entry name" value="UbiH/COQ6"/>
</dbReference>
<evidence type="ECO:0000256" key="6">
    <source>
        <dbReference type="ARBA" id="ARBA00023002"/>
    </source>
</evidence>
<dbReference type="Pfam" id="PF01494">
    <property type="entry name" value="FAD_binding_3"/>
    <property type="match status" value="1"/>
</dbReference>
<comment type="pathway">
    <text evidence="2">Cofactor biosynthesis; ubiquinone biosynthesis.</text>
</comment>
<keyword evidence="4" id="KW-0285">Flavoprotein</keyword>
<dbReference type="PROSITE" id="PS01304">
    <property type="entry name" value="UBIH"/>
    <property type="match status" value="1"/>
</dbReference>
<keyword evidence="6" id="KW-0560">Oxidoreductase</keyword>
<name>A0A2C9CMH7_9RHOB</name>
<dbReference type="RefSeq" id="WP_097928158.1">
    <property type="nucleotide sequence ID" value="NZ_OCTN01000001.1"/>
</dbReference>
<dbReference type="Gene3D" id="3.50.50.60">
    <property type="entry name" value="FAD/NAD(P)-binding domain"/>
    <property type="match status" value="2"/>
</dbReference>
<proteinExistence type="inferred from homology"/>
<evidence type="ECO:0000256" key="5">
    <source>
        <dbReference type="ARBA" id="ARBA00022827"/>
    </source>
</evidence>
<dbReference type="UniPathway" id="UPA00232"/>
<protein>
    <submittedName>
        <fullName evidence="9">2-octaprenyl-6-methoxyphenol hydroxylase</fullName>
    </submittedName>
</protein>
<keyword evidence="7" id="KW-0503">Monooxygenase</keyword>
<dbReference type="Proteomes" id="UP000220034">
    <property type="component" value="Unassembled WGS sequence"/>
</dbReference>
<dbReference type="FunFam" id="3.50.50.60:FF:000021">
    <property type="entry name" value="Ubiquinone biosynthesis monooxygenase COQ6"/>
    <property type="match status" value="1"/>
</dbReference>
<evidence type="ECO:0000256" key="1">
    <source>
        <dbReference type="ARBA" id="ARBA00001974"/>
    </source>
</evidence>
<dbReference type="GO" id="GO:0016705">
    <property type="term" value="F:oxidoreductase activity, acting on paired donors, with incorporation or reduction of molecular oxygen"/>
    <property type="evidence" value="ECO:0007669"/>
    <property type="project" value="InterPro"/>
</dbReference>